<feature type="domain" description="Proliferating cell nuclear antigen PCNA C-terminal" evidence="7">
    <location>
        <begin position="127"/>
        <end position="186"/>
    </location>
</feature>
<evidence type="ECO:0000259" key="6">
    <source>
        <dbReference type="Pfam" id="PF00705"/>
    </source>
</evidence>
<organism evidence="8 9">
    <name type="scientific">Melanopsichium pennsylvanicum</name>
    <dbReference type="NCBI Taxonomy" id="63383"/>
    <lineage>
        <taxon>Eukaryota</taxon>
        <taxon>Fungi</taxon>
        <taxon>Dikarya</taxon>
        <taxon>Basidiomycota</taxon>
        <taxon>Ustilaginomycotina</taxon>
        <taxon>Ustilaginomycetes</taxon>
        <taxon>Ustilaginales</taxon>
        <taxon>Ustilaginaceae</taxon>
        <taxon>Melanopsichium</taxon>
    </lineage>
</organism>
<comment type="function">
    <text evidence="3">This protein is an auxiliary protein of DNA polymerase delta and is involved in the control of eukaryotic DNA replication by increasing the polymerase's processivity during elongation of the leading strand.</text>
</comment>
<accession>A0AAJ4XSA4</accession>
<keyword evidence="4" id="KW-0235">DNA replication</keyword>
<dbReference type="GO" id="GO:0006272">
    <property type="term" value="P:leading strand elongation"/>
    <property type="evidence" value="ECO:0007669"/>
    <property type="project" value="TreeGrafter"/>
</dbReference>
<evidence type="ECO:0000256" key="1">
    <source>
        <dbReference type="ARBA" id="ARBA00010462"/>
    </source>
</evidence>
<reference evidence="8" key="1">
    <citation type="submission" date="2023-10" db="EMBL/GenBank/DDBJ databases">
        <authorList>
            <person name="Guldener U."/>
        </authorList>
    </citation>
    <scope>NUCLEOTIDE SEQUENCE</scope>
    <source>
        <strain evidence="8">Mp4</strain>
    </source>
</reference>
<comment type="subcellular location">
    <subcellularLocation>
        <location evidence="3">Nucleus</location>
    </subcellularLocation>
</comment>
<keyword evidence="2 4" id="KW-0238">DNA-binding</keyword>
<dbReference type="AlphaFoldDB" id="A0AAJ4XSA4"/>
<dbReference type="PRINTS" id="PR00339">
    <property type="entry name" value="PCNACYCLIN"/>
</dbReference>
<gene>
    <name evidence="8" type="ORF">MEPE_06197</name>
</gene>
<dbReference type="Pfam" id="PF02747">
    <property type="entry name" value="PCNA_C"/>
    <property type="match status" value="2"/>
</dbReference>
<evidence type="ECO:0000313" key="8">
    <source>
        <dbReference type="EMBL" id="SNX87487.1"/>
    </source>
</evidence>
<evidence type="ECO:0000256" key="2">
    <source>
        <dbReference type="ARBA" id="ARBA00023125"/>
    </source>
</evidence>
<feature type="compositionally biased region" description="Gly residues" evidence="5">
    <location>
        <begin position="215"/>
        <end position="225"/>
    </location>
</feature>
<dbReference type="GO" id="GO:0019985">
    <property type="term" value="P:translesion synthesis"/>
    <property type="evidence" value="ECO:0007669"/>
    <property type="project" value="TreeGrafter"/>
</dbReference>
<dbReference type="InterPro" id="IPR022659">
    <property type="entry name" value="Pr_cel_nuc_antig_CS"/>
</dbReference>
<evidence type="ECO:0000256" key="3">
    <source>
        <dbReference type="RuleBase" id="RU000641"/>
    </source>
</evidence>
<dbReference type="GO" id="GO:0006298">
    <property type="term" value="P:mismatch repair"/>
    <property type="evidence" value="ECO:0007669"/>
    <property type="project" value="TreeGrafter"/>
</dbReference>
<evidence type="ECO:0000259" key="7">
    <source>
        <dbReference type="Pfam" id="PF02747"/>
    </source>
</evidence>
<dbReference type="SUPFAM" id="SSF55979">
    <property type="entry name" value="DNA clamp"/>
    <property type="match status" value="2"/>
</dbReference>
<evidence type="ECO:0000256" key="4">
    <source>
        <dbReference type="RuleBase" id="RU003671"/>
    </source>
</evidence>
<dbReference type="Proteomes" id="UP001294444">
    <property type="component" value="Unassembled WGS sequence"/>
</dbReference>
<feature type="domain" description="Proliferating cell nuclear antigen PCNA C-terminal" evidence="7">
    <location>
        <begin position="229"/>
        <end position="287"/>
    </location>
</feature>
<dbReference type="PANTHER" id="PTHR11352">
    <property type="entry name" value="PROLIFERATING CELL NUCLEAR ANTIGEN"/>
    <property type="match status" value="1"/>
</dbReference>
<comment type="caution">
    <text evidence="8">The sequence shown here is derived from an EMBL/GenBank/DDBJ whole genome shotgun (WGS) entry which is preliminary data.</text>
</comment>
<dbReference type="InterPro" id="IPR022648">
    <property type="entry name" value="Pr_cel_nuc_antig_N"/>
</dbReference>
<evidence type="ECO:0000256" key="5">
    <source>
        <dbReference type="SAM" id="MobiDB-lite"/>
    </source>
</evidence>
<dbReference type="PANTHER" id="PTHR11352:SF0">
    <property type="entry name" value="PROLIFERATING CELL NUCLEAR ANTIGEN"/>
    <property type="match status" value="1"/>
</dbReference>
<feature type="region of interest" description="Disordered" evidence="5">
    <location>
        <begin position="189"/>
        <end position="227"/>
    </location>
</feature>
<dbReference type="InterPro" id="IPR046938">
    <property type="entry name" value="DNA_clamp_sf"/>
</dbReference>
<comment type="similarity">
    <text evidence="1 4">Belongs to the PCNA family.</text>
</comment>
<dbReference type="EMBL" id="OAPG01000019">
    <property type="protein sequence ID" value="SNX87487.1"/>
    <property type="molecule type" value="Genomic_DNA"/>
</dbReference>
<dbReference type="Pfam" id="PF00705">
    <property type="entry name" value="PCNA_N"/>
    <property type="match status" value="1"/>
</dbReference>
<dbReference type="GO" id="GO:0030337">
    <property type="term" value="F:DNA polymerase processivity factor activity"/>
    <property type="evidence" value="ECO:0007669"/>
    <property type="project" value="InterPro"/>
</dbReference>
<dbReference type="InterPro" id="IPR022649">
    <property type="entry name" value="Pr_cel_nuc_antig_C"/>
</dbReference>
<name>A0AAJ4XSA4_9BASI</name>
<proteinExistence type="inferred from homology"/>
<dbReference type="CDD" id="cd00577">
    <property type="entry name" value="PCNA"/>
    <property type="match status" value="1"/>
</dbReference>
<dbReference type="GO" id="GO:0006275">
    <property type="term" value="P:regulation of DNA replication"/>
    <property type="evidence" value="ECO:0007669"/>
    <property type="project" value="InterPro"/>
</dbReference>
<keyword evidence="3" id="KW-0539">Nucleus</keyword>
<evidence type="ECO:0000313" key="9">
    <source>
        <dbReference type="Proteomes" id="UP001294444"/>
    </source>
</evidence>
<dbReference type="GO" id="GO:0003677">
    <property type="term" value="F:DNA binding"/>
    <property type="evidence" value="ECO:0007669"/>
    <property type="project" value="UniProtKB-KW"/>
</dbReference>
<keyword evidence="9" id="KW-1185">Reference proteome</keyword>
<dbReference type="GO" id="GO:0043626">
    <property type="term" value="C:PCNA complex"/>
    <property type="evidence" value="ECO:0007669"/>
    <property type="project" value="TreeGrafter"/>
</dbReference>
<dbReference type="InterPro" id="IPR000730">
    <property type="entry name" value="Pr_cel_nuc_antig"/>
</dbReference>
<feature type="domain" description="Proliferating cell nuclear antigen PCNA N-terminal" evidence="6">
    <location>
        <begin position="1"/>
        <end position="124"/>
    </location>
</feature>
<dbReference type="PROSITE" id="PS00293">
    <property type="entry name" value="PCNA_2"/>
    <property type="match status" value="1"/>
</dbReference>
<dbReference type="Gene3D" id="3.70.10.10">
    <property type="match status" value="1"/>
</dbReference>
<dbReference type="NCBIfam" id="TIGR00590">
    <property type="entry name" value="pcna"/>
    <property type="match status" value="1"/>
</dbReference>
<protein>
    <recommendedName>
        <fullName evidence="3">DNA sliding clamp PCNA</fullName>
    </recommendedName>
</protein>
<sequence>MLEARLREAVLLKKVLDAVRELITDANFECSEDGIRLQAMDNSHVALSAIELRTDCFEEFRCDRPMSIGVSLSSLGKILKGANNDDVLSLKKADDGDTLQMTFESPKSDRVGEFEMKLMDIDSEHLGIPDTQYDAVVKMSSGEFGRICRDLANIGESVKIEVSKEGVSFSAEGEIGAARMTLKQGSGTAILADNEDDDDDQDVKPAKKKRKADGGSSGSGSGSGGQVPVKIEMQQAVNLTFSLKYLSNFAKAAPLADEVQLHMSNEVPLLCEFGFENGYVRFYLAPKLSEDDD</sequence>
<dbReference type="HAMAP" id="MF_00317">
    <property type="entry name" value="DNApol_clamp_arch"/>
    <property type="match status" value="1"/>
</dbReference>